<dbReference type="Proteomes" id="UP000019375">
    <property type="component" value="Unassembled WGS sequence"/>
</dbReference>
<dbReference type="GO" id="GO:0004518">
    <property type="term" value="F:nuclease activity"/>
    <property type="evidence" value="ECO:0007669"/>
    <property type="project" value="InterPro"/>
</dbReference>
<dbReference type="EMBL" id="HG316461">
    <property type="protein sequence ID" value="CDF90729.1"/>
    <property type="molecule type" value="Genomic_DNA"/>
</dbReference>
<sequence length="261" mass="29660">MDQLKANYNSSESDTSEEICQEPTPDFPKIPEAILDKYHLKPSVDGGMKPQGFTSFIYLEWRPNKTQRAQLLRVVNHFNKACRGSGILSLRRLRFEPLHLSALGSPEPLHISLTRTLQFSNELQRDLFHQSLAFNLVQSPIAPFEIDFEPSFQVLDSQFRDRMFLTVPVASKLKYQYFSILGNILKDSLRAVFPRLGAQEINSMICAPESVHMSIAVAEGMTSSPLTIFAQEQTPLGPIPSWSVSHMKFDKNRESLKMPFN</sequence>
<feature type="compositionally biased region" description="Polar residues" evidence="1">
    <location>
        <begin position="1"/>
        <end position="13"/>
    </location>
</feature>
<dbReference type="Pfam" id="PF09749">
    <property type="entry name" value="HVSL"/>
    <property type="match status" value="1"/>
</dbReference>
<dbReference type="GO" id="GO:0034477">
    <property type="term" value="P:U6 snRNA 3'-end processing"/>
    <property type="evidence" value="ECO:0007669"/>
    <property type="project" value="InterPro"/>
</dbReference>
<dbReference type="AlphaFoldDB" id="A0A8J2T9G5"/>
<accession>A0A8J2T9G5</accession>
<evidence type="ECO:0000313" key="2">
    <source>
        <dbReference type="EMBL" id="CDF90729.1"/>
    </source>
</evidence>
<dbReference type="OrthoDB" id="49151at2759"/>
<gene>
    <name evidence="2" type="ORF">BN860_01618g</name>
</gene>
<protein>
    <submittedName>
        <fullName evidence="2">ZYBA0S08-01618g1_1</fullName>
    </submittedName>
</protein>
<proteinExistence type="predicted"/>
<feature type="region of interest" description="Disordered" evidence="1">
    <location>
        <begin position="1"/>
        <end position="23"/>
    </location>
</feature>
<reference evidence="3" key="1">
    <citation type="journal article" date="2013" name="Genome Announc.">
        <title>Genome sequence of the food spoilage yeast Zygosaccharomyces bailii CLIB 213(T).</title>
        <authorList>
            <person name="Galeote V."/>
            <person name="Bigey F."/>
            <person name="Devillers H."/>
            <person name="Neuveglise C."/>
            <person name="Dequin S."/>
        </authorList>
    </citation>
    <scope>NUCLEOTIDE SEQUENCE [LARGE SCALE GENOMIC DNA]</scope>
    <source>
        <strain evidence="3">CLIB 213 / ATCC 58445 / CBS 680 / CCRC 21525 / NBRC 1098 / NCYC 1416 / NRRL Y-2227</strain>
    </source>
</reference>
<dbReference type="InterPro" id="IPR027521">
    <property type="entry name" value="Usb1"/>
</dbReference>
<name>A0A8J2T9G5_ZYGB2</name>
<evidence type="ECO:0000313" key="3">
    <source>
        <dbReference type="Proteomes" id="UP000019375"/>
    </source>
</evidence>
<dbReference type="Gene3D" id="3.90.1140.10">
    <property type="entry name" value="Cyclic phosphodiesterase"/>
    <property type="match status" value="1"/>
</dbReference>
<organism evidence="2 3">
    <name type="scientific">Zygosaccharomyces bailii (strain CLIB 213 / ATCC 58445 / CBS 680 / BCRC 21525 / NBRC 1098 / NCYC 1416 / NRRL Y-2227)</name>
    <dbReference type="NCBI Taxonomy" id="1333698"/>
    <lineage>
        <taxon>Eukaryota</taxon>
        <taxon>Fungi</taxon>
        <taxon>Dikarya</taxon>
        <taxon>Ascomycota</taxon>
        <taxon>Saccharomycotina</taxon>
        <taxon>Saccharomycetes</taxon>
        <taxon>Saccharomycetales</taxon>
        <taxon>Saccharomycetaceae</taxon>
        <taxon>Zygosaccharomyces</taxon>
    </lineage>
</organism>
<keyword evidence="3" id="KW-1185">Reference proteome</keyword>
<evidence type="ECO:0000256" key="1">
    <source>
        <dbReference type="SAM" id="MobiDB-lite"/>
    </source>
</evidence>